<dbReference type="AlphaFoldDB" id="A0A6I4SQS6"/>
<protein>
    <recommendedName>
        <fullName evidence="4">Phage shock protein B</fullName>
    </recommendedName>
</protein>
<feature type="coiled-coil region" evidence="1">
    <location>
        <begin position="52"/>
        <end position="90"/>
    </location>
</feature>
<accession>A0A6I4SQS6</accession>
<keyword evidence="1" id="KW-0175">Coiled coil</keyword>
<proteinExistence type="predicted"/>
<keyword evidence="3" id="KW-1185">Reference proteome</keyword>
<dbReference type="RefSeq" id="WP_160598793.1">
    <property type="nucleotide sequence ID" value="NZ_WTYS01000001.1"/>
</dbReference>
<dbReference type="Proteomes" id="UP000468943">
    <property type="component" value="Unassembled WGS sequence"/>
</dbReference>
<organism evidence="2 3">
    <name type="scientific">Pontixanthobacter gangjinensis</name>
    <dbReference type="NCBI Taxonomy" id="1028742"/>
    <lineage>
        <taxon>Bacteria</taxon>
        <taxon>Pseudomonadati</taxon>
        <taxon>Pseudomonadota</taxon>
        <taxon>Alphaproteobacteria</taxon>
        <taxon>Sphingomonadales</taxon>
        <taxon>Erythrobacteraceae</taxon>
        <taxon>Pontixanthobacter</taxon>
    </lineage>
</organism>
<evidence type="ECO:0008006" key="4">
    <source>
        <dbReference type="Google" id="ProtNLM"/>
    </source>
</evidence>
<reference evidence="2 3" key="1">
    <citation type="submission" date="2019-12" db="EMBL/GenBank/DDBJ databases">
        <title>Genomic-based taxomic classification of the family Erythrobacteraceae.</title>
        <authorList>
            <person name="Xu L."/>
        </authorList>
    </citation>
    <scope>NUCLEOTIDE SEQUENCE [LARGE SCALE GENOMIC DNA]</scope>
    <source>
        <strain evidence="2 3">JCM 17802</strain>
    </source>
</reference>
<name>A0A6I4SQS6_9SPHN</name>
<evidence type="ECO:0000256" key="1">
    <source>
        <dbReference type="SAM" id="Coils"/>
    </source>
</evidence>
<sequence>MSFWTAVVIIVAIGAVTSVFRARYRAQAGIIADKQGNEQYIQQTDTSDRREVEELRERIKVLERIATDANTTESLKIRQISDEIENLRDK</sequence>
<comment type="caution">
    <text evidence="2">The sequence shown here is derived from an EMBL/GenBank/DDBJ whole genome shotgun (WGS) entry which is preliminary data.</text>
</comment>
<dbReference type="OrthoDB" id="7579171at2"/>
<evidence type="ECO:0000313" key="3">
    <source>
        <dbReference type="Proteomes" id="UP000468943"/>
    </source>
</evidence>
<dbReference type="EMBL" id="WTYS01000001">
    <property type="protein sequence ID" value="MXO57748.1"/>
    <property type="molecule type" value="Genomic_DNA"/>
</dbReference>
<gene>
    <name evidence="2" type="ORF">GRI36_12765</name>
</gene>
<evidence type="ECO:0000313" key="2">
    <source>
        <dbReference type="EMBL" id="MXO57748.1"/>
    </source>
</evidence>